<organism evidence="1 2">
    <name type="scientific">Dethiobacter alkaliphilus AHT 1</name>
    <dbReference type="NCBI Taxonomy" id="555088"/>
    <lineage>
        <taxon>Bacteria</taxon>
        <taxon>Bacillati</taxon>
        <taxon>Bacillota</taxon>
        <taxon>Dethiobacteria</taxon>
        <taxon>Dethiobacterales</taxon>
        <taxon>Dethiobacteraceae</taxon>
        <taxon>Dethiobacter</taxon>
    </lineage>
</organism>
<dbReference type="OrthoDB" id="2456338at2"/>
<dbReference type="EMBL" id="ACJM01000021">
    <property type="protein sequence ID" value="EEG76272.1"/>
    <property type="molecule type" value="Genomic_DNA"/>
</dbReference>
<reference evidence="1 2" key="1">
    <citation type="submission" date="2009-02" db="EMBL/GenBank/DDBJ databases">
        <title>Sequencing of the draft genome and assembly of Dethiobacter alkaliphilus AHT 1.</title>
        <authorList>
            <consortium name="US DOE Joint Genome Institute (JGI-PGF)"/>
            <person name="Lucas S."/>
            <person name="Copeland A."/>
            <person name="Lapidus A."/>
            <person name="Glavina del Rio T."/>
            <person name="Dalin E."/>
            <person name="Tice H."/>
            <person name="Bruce D."/>
            <person name="Goodwin L."/>
            <person name="Pitluck S."/>
            <person name="Larimer F."/>
            <person name="Land M.L."/>
            <person name="Hauser L."/>
            <person name="Muyzer G."/>
        </authorList>
    </citation>
    <scope>NUCLEOTIDE SEQUENCE [LARGE SCALE GENOMIC DNA]</scope>
    <source>
        <strain evidence="1 2">AHT 1</strain>
    </source>
</reference>
<comment type="caution">
    <text evidence="1">The sequence shown here is derived from an EMBL/GenBank/DDBJ whole genome shotgun (WGS) entry which is preliminary data.</text>
</comment>
<evidence type="ECO:0000313" key="1">
    <source>
        <dbReference type="EMBL" id="EEG76272.1"/>
    </source>
</evidence>
<evidence type="ECO:0000313" key="2">
    <source>
        <dbReference type="Proteomes" id="UP000006443"/>
    </source>
</evidence>
<proteinExistence type="predicted"/>
<protein>
    <submittedName>
        <fullName evidence="1">Uncharacterized protein</fullName>
    </submittedName>
</protein>
<sequence length="202" mass="23103">MKNKIWCLVIICAFVFLVGCGSRNAEYIREVELSASQRDLIYGAGADVFLVFDLKIEPDKYQRVESWIEHYQSGQLVEKIDRQIYNGSGLRAAKGRLVFTLRENILDRDKTEYRVSISVDGMRATAWELLETGERDGHSFIKANSEQAIVEGQAIMLAVQAKGRSTEIVSDEIFRGNKEEFAKLLKNDEVFVYYLQFLDEAD</sequence>
<accession>C0GK89</accession>
<gene>
    <name evidence="1" type="ORF">DealDRAFT_2898</name>
</gene>
<dbReference type="STRING" id="555088.DealDRAFT_2898"/>
<dbReference type="PROSITE" id="PS51257">
    <property type="entry name" value="PROKAR_LIPOPROTEIN"/>
    <property type="match status" value="1"/>
</dbReference>
<dbReference type="RefSeq" id="WP_008518743.1">
    <property type="nucleotide sequence ID" value="NZ_ACJM01000021.1"/>
</dbReference>
<keyword evidence="2" id="KW-1185">Reference proteome</keyword>
<dbReference type="AlphaFoldDB" id="C0GK89"/>
<name>C0GK89_DETAL</name>
<dbReference type="Proteomes" id="UP000006443">
    <property type="component" value="Unassembled WGS sequence"/>
</dbReference>